<protein>
    <submittedName>
        <fullName evidence="1">Uncharacterized protein</fullName>
    </submittedName>
</protein>
<gene>
    <name evidence="1" type="ORF">GCM10009090_29000</name>
</gene>
<dbReference type="AlphaFoldDB" id="A0A919KIL0"/>
<dbReference type="EMBL" id="BNBA01000026">
    <property type="protein sequence ID" value="GHH57621.1"/>
    <property type="molecule type" value="Genomic_DNA"/>
</dbReference>
<organism evidence="1 2">
    <name type="scientific">Xanthomonas boreopolis</name>
    <dbReference type="NCBI Taxonomy" id="86183"/>
    <lineage>
        <taxon>Bacteria</taxon>
        <taxon>Pseudomonadati</taxon>
        <taxon>Pseudomonadota</taxon>
        <taxon>Gammaproteobacteria</taxon>
        <taxon>Lysobacterales</taxon>
        <taxon>Lysobacteraceae</taxon>
        <taxon>Xanthomonas</taxon>
    </lineage>
</organism>
<reference evidence="1" key="2">
    <citation type="submission" date="2020-09" db="EMBL/GenBank/DDBJ databases">
        <authorList>
            <person name="Sun Q."/>
            <person name="Ohkuma M."/>
        </authorList>
    </citation>
    <scope>NUCLEOTIDE SEQUENCE</scope>
    <source>
        <strain evidence="1">JCM 13306</strain>
    </source>
</reference>
<dbReference type="Proteomes" id="UP000623958">
    <property type="component" value="Unassembled WGS sequence"/>
</dbReference>
<sequence length="117" mass="12521">MRLLASMLYCLMGLFGCHQESGTTSITRSTVDGRDLLFSKVESHAGNAVFHCLASSSGHCHYLVYEAACSATATAAADCPRRELDRFELAVGQVRELRGLAEDFRQCASATAIVGGC</sequence>
<comment type="caution">
    <text evidence="1">The sequence shown here is derived from an EMBL/GenBank/DDBJ whole genome shotgun (WGS) entry which is preliminary data.</text>
</comment>
<evidence type="ECO:0000313" key="1">
    <source>
        <dbReference type="EMBL" id="GHH57621.1"/>
    </source>
</evidence>
<reference evidence="1" key="1">
    <citation type="journal article" date="2014" name="Int. J. Syst. Evol. Microbiol.">
        <title>Complete genome sequence of Corynebacterium casei LMG S-19264T (=DSM 44701T), isolated from a smear-ripened cheese.</title>
        <authorList>
            <consortium name="US DOE Joint Genome Institute (JGI-PGF)"/>
            <person name="Walter F."/>
            <person name="Albersmeier A."/>
            <person name="Kalinowski J."/>
            <person name="Ruckert C."/>
        </authorList>
    </citation>
    <scope>NUCLEOTIDE SEQUENCE</scope>
    <source>
        <strain evidence="1">JCM 13306</strain>
    </source>
</reference>
<dbReference type="PROSITE" id="PS51257">
    <property type="entry name" value="PROKAR_LIPOPROTEIN"/>
    <property type="match status" value="1"/>
</dbReference>
<accession>A0A919KIL0</accession>
<evidence type="ECO:0000313" key="2">
    <source>
        <dbReference type="Proteomes" id="UP000623958"/>
    </source>
</evidence>
<dbReference type="RefSeq" id="WP_434029700.1">
    <property type="nucleotide sequence ID" value="NZ_BNBA01000026.1"/>
</dbReference>
<keyword evidence="2" id="KW-1185">Reference proteome</keyword>
<proteinExistence type="predicted"/>
<name>A0A919KIL0_9XANT</name>